<dbReference type="Proteomes" id="UP001139353">
    <property type="component" value="Unassembled WGS sequence"/>
</dbReference>
<dbReference type="InterPro" id="IPR003423">
    <property type="entry name" value="OMP_efflux"/>
</dbReference>
<comment type="subcellular location">
    <subcellularLocation>
        <location evidence="1">Cell outer membrane</location>
    </subcellularLocation>
</comment>
<sequence>MRDLMRRSVVVLACALAACRPAQADDLLDVFRLARANDPVLAAADAARLGTHDLADQARAALLPQASATAAIGRERDSGAAQPTASAHTTDVTLGLSQVVFDAGLWLQLKAARLNADAQDATVEAARQQLCLRVATAYFDALLAADILASVQANEDAFAQQVEQSQQRYKAGLDAQVDVDQSRSYQALAHGNTIAARQALVDALAAVAEITGSTPATLKTLRDDLPLAPPSPADPQAWVASALQGNPALWAAQKGVASAESSIAAARAGHLPSLSAGLNLGRPTGAPYGDSSGRLANTAVLTLSVPLFAGGATQARVSQAVHQRDGARDSLETLRRAIERATRAAYGSVVTGMGEVQSTREAVAAAQASLAATRVGREVGNRTQTDVLNAIQTLAQAQAAHAQARHQFILGRLQLQQAAGALTEADLANVNALLQ</sequence>
<dbReference type="Pfam" id="PF02321">
    <property type="entry name" value="OEP"/>
    <property type="match status" value="2"/>
</dbReference>
<protein>
    <submittedName>
        <fullName evidence="9">TolC family outer membrane protein</fullName>
    </submittedName>
</protein>
<comment type="similarity">
    <text evidence="2">Belongs to the outer membrane factor (OMF) (TC 1.B.17) family.</text>
</comment>
<keyword evidence="7" id="KW-0998">Cell outer membrane</keyword>
<reference evidence="9" key="1">
    <citation type="submission" date="2021-11" db="EMBL/GenBank/DDBJ databases">
        <title>BS-T2-15 a new species belonging to the Comamonadaceae family isolated from the soil of a French oak forest.</title>
        <authorList>
            <person name="Mieszkin S."/>
            <person name="Alain K."/>
        </authorList>
    </citation>
    <scope>NUCLEOTIDE SEQUENCE</scope>
    <source>
        <strain evidence="9">BS-T2-15</strain>
    </source>
</reference>
<evidence type="ECO:0000256" key="5">
    <source>
        <dbReference type="ARBA" id="ARBA00022692"/>
    </source>
</evidence>
<dbReference type="EMBL" id="JAJLJH010000001">
    <property type="protein sequence ID" value="MCK9684104.1"/>
    <property type="molecule type" value="Genomic_DNA"/>
</dbReference>
<accession>A0A9X1YDE1</accession>
<evidence type="ECO:0000256" key="4">
    <source>
        <dbReference type="ARBA" id="ARBA00022452"/>
    </source>
</evidence>
<keyword evidence="6" id="KW-0472">Membrane</keyword>
<evidence type="ECO:0000256" key="7">
    <source>
        <dbReference type="ARBA" id="ARBA00023237"/>
    </source>
</evidence>
<feature type="signal peptide" evidence="8">
    <location>
        <begin position="1"/>
        <end position="24"/>
    </location>
</feature>
<dbReference type="GO" id="GO:0015288">
    <property type="term" value="F:porin activity"/>
    <property type="evidence" value="ECO:0007669"/>
    <property type="project" value="TreeGrafter"/>
</dbReference>
<dbReference type="Gene3D" id="1.20.1600.10">
    <property type="entry name" value="Outer membrane efflux proteins (OEP)"/>
    <property type="match status" value="1"/>
</dbReference>
<evidence type="ECO:0000256" key="6">
    <source>
        <dbReference type="ARBA" id="ARBA00023136"/>
    </source>
</evidence>
<dbReference type="RefSeq" id="WP_275680137.1">
    <property type="nucleotide sequence ID" value="NZ_JAJLJH010000001.1"/>
</dbReference>
<comment type="caution">
    <text evidence="9">The sequence shown here is derived from an EMBL/GenBank/DDBJ whole genome shotgun (WGS) entry which is preliminary data.</text>
</comment>
<dbReference type="GO" id="GO:0015562">
    <property type="term" value="F:efflux transmembrane transporter activity"/>
    <property type="evidence" value="ECO:0007669"/>
    <property type="project" value="InterPro"/>
</dbReference>
<evidence type="ECO:0000256" key="3">
    <source>
        <dbReference type="ARBA" id="ARBA00022448"/>
    </source>
</evidence>
<proteinExistence type="inferred from homology"/>
<dbReference type="GO" id="GO:0009279">
    <property type="term" value="C:cell outer membrane"/>
    <property type="evidence" value="ECO:0007669"/>
    <property type="project" value="UniProtKB-SubCell"/>
</dbReference>
<dbReference type="AlphaFoldDB" id="A0A9X1YDE1"/>
<gene>
    <name evidence="9" type="ORF">LPC04_00100</name>
</gene>
<dbReference type="InterPro" id="IPR010130">
    <property type="entry name" value="T1SS_OMP_TolC"/>
</dbReference>
<evidence type="ECO:0000256" key="8">
    <source>
        <dbReference type="SAM" id="SignalP"/>
    </source>
</evidence>
<organism evidence="9 10">
    <name type="scientific">Scleromatobacter humisilvae</name>
    <dbReference type="NCBI Taxonomy" id="2897159"/>
    <lineage>
        <taxon>Bacteria</taxon>
        <taxon>Pseudomonadati</taxon>
        <taxon>Pseudomonadota</taxon>
        <taxon>Betaproteobacteria</taxon>
        <taxon>Burkholderiales</taxon>
        <taxon>Sphaerotilaceae</taxon>
        <taxon>Scleromatobacter</taxon>
    </lineage>
</organism>
<dbReference type="SUPFAM" id="SSF56954">
    <property type="entry name" value="Outer membrane efflux proteins (OEP)"/>
    <property type="match status" value="1"/>
</dbReference>
<evidence type="ECO:0000313" key="10">
    <source>
        <dbReference type="Proteomes" id="UP001139353"/>
    </source>
</evidence>
<dbReference type="PANTHER" id="PTHR30026:SF20">
    <property type="entry name" value="OUTER MEMBRANE PROTEIN TOLC"/>
    <property type="match status" value="1"/>
</dbReference>
<keyword evidence="4" id="KW-1134">Transmembrane beta strand</keyword>
<dbReference type="NCBIfam" id="TIGR01844">
    <property type="entry name" value="type_I_sec_TolC"/>
    <property type="match status" value="1"/>
</dbReference>
<feature type="chain" id="PRO_5040941466" evidence="8">
    <location>
        <begin position="25"/>
        <end position="435"/>
    </location>
</feature>
<keyword evidence="3" id="KW-0813">Transport</keyword>
<name>A0A9X1YDE1_9BURK</name>
<keyword evidence="10" id="KW-1185">Reference proteome</keyword>
<keyword evidence="5" id="KW-0812">Transmembrane</keyword>
<dbReference type="PROSITE" id="PS51257">
    <property type="entry name" value="PROKAR_LIPOPROTEIN"/>
    <property type="match status" value="1"/>
</dbReference>
<evidence type="ECO:0000313" key="9">
    <source>
        <dbReference type="EMBL" id="MCK9684104.1"/>
    </source>
</evidence>
<dbReference type="InterPro" id="IPR051906">
    <property type="entry name" value="TolC-like"/>
</dbReference>
<dbReference type="GO" id="GO:1990281">
    <property type="term" value="C:efflux pump complex"/>
    <property type="evidence" value="ECO:0007669"/>
    <property type="project" value="TreeGrafter"/>
</dbReference>
<keyword evidence="8" id="KW-0732">Signal</keyword>
<dbReference type="PANTHER" id="PTHR30026">
    <property type="entry name" value="OUTER MEMBRANE PROTEIN TOLC"/>
    <property type="match status" value="1"/>
</dbReference>
<evidence type="ECO:0000256" key="1">
    <source>
        <dbReference type="ARBA" id="ARBA00004442"/>
    </source>
</evidence>
<evidence type="ECO:0000256" key="2">
    <source>
        <dbReference type="ARBA" id="ARBA00007613"/>
    </source>
</evidence>